<keyword evidence="1" id="KW-0808">Transferase</keyword>
<protein>
    <submittedName>
        <fullName evidence="2">Class I SAM-dependent methyltransferase</fullName>
    </submittedName>
</protein>
<sequence length="285" mass="33263">MSSKSTYLTLKDHSVSGEKFQLIYNSELDMLETFPQPEAEKLADYYKSEDYISHTDTRRNLLEKVYHLVRNISLKRKLKLINSFNSDQKTLLDIGCGTGDFLETAQKDNWLITGIEPNESARKIANSKTNNSVFEIEKLANLKPNSFDVITLWHVLEHLPNLDMHIALFKKLLKPNGTLVIAVPNYKSFDAQHYKNFWAAYDVPRHLWHFSKTAISKLFQKEHLNLVKVLPMKFDAYYVCLLSEKYKSGYMNPFKSFWIGWRSNFKAIRTEEYSSHIYILKSSNS</sequence>
<dbReference type="Pfam" id="PF13489">
    <property type="entry name" value="Methyltransf_23"/>
    <property type="match status" value="1"/>
</dbReference>
<evidence type="ECO:0000313" key="2">
    <source>
        <dbReference type="EMBL" id="MBC3845757.1"/>
    </source>
</evidence>
<dbReference type="GO" id="GO:0008168">
    <property type="term" value="F:methyltransferase activity"/>
    <property type="evidence" value="ECO:0007669"/>
    <property type="project" value="UniProtKB-KW"/>
</dbReference>
<dbReference type="CDD" id="cd02440">
    <property type="entry name" value="AdoMet_MTases"/>
    <property type="match status" value="1"/>
</dbReference>
<dbReference type="Proteomes" id="UP000607435">
    <property type="component" value="Unassembled WGS sequence"/>
</dbReference>
<keyword evidence="3" id="KW-1185">Reference proteome</keyword>
<dbReference type="EMBL" id="JACOME010000001">
    <property type="protein sequence ID" value="MBC3845757.1"/>
    <property type="molecule type" value="Genomic_DNA"/>
</dbReference>
<dbReference type="InterPro" id="IPR029063">
    <property type="entry name" value="SAM-dependent_MTases_sf"/>
</dbReference>
<reference evidence="2 3" key="1">
    <citation type="submission" date="2020-08" db="EMBL/GenBank/DDBJ databases">
        <title>Winogradskyella ouciana sp. nov., isolated from the hadal seawater of the Mariana Trench.</title>
        <authorList>
            <person name="He X."/>
        </authorList>
    </citation>
    <scope>NUCLEOTIDE SEQUENCE [LARGE SCALE GENOMIC DNA]</scope>
    <source>
        <strain evidence="2 3">KCTC 22026</strain>
    </source>
</reference>
<dbReference type="GO" id="GO:0032259">
    <property type="term" value="P:methylation"/>
    <property type="evidence" value="ECO:0007669"/>
    <property type="project" value="UniProtKB-KW"/>
</dbReference>
<organism evidence="2 3">
    <name type="scientific">Winogradskyella echinorum</name>
    <dbReference type="NCBI Taxonomy" id="538189"/>
    <lineage>
        <taxon>Bacteria</taxon>
        <taxon>Pseudomonadati</taxon>
        <taxon>Bacteroidota</taxon>
        <taxon>Flavobacteriia</taxon>
        <taxon>Flavobacteriales</taxon>
        <taxon>Flavobacteriaceae</taxon>
        <taxon>Winogradskyella</taxon>
    </lineage>
</organism>
<accession>A0ABR6XZ48</accession>
<dbReference type="SUPFAM" id="SSF53335">
    <property type="entry name" value="S-adenosyl-L-methionine-dependent methyltransferases"/>
    <property type="match status" value="1"/>
</dbReference>
<gene>
    <name evidence="2" type="ORF">H6H04_05160</name>
</gene>
<dbReference type="PANTHER" id="PTHR43861">
    <property type="entry name" value="TRANS-ACONITATE 2-METHYLTRANSFERASE-RELATED"/>
    <property type="match status" value="1"/>
</dbReference>
<proteinExistence type="predicted"/>
<dbReference type="PANTHER" id="PTHR43861:SF3">
    <property type="entry name" value="PUTATIVE (AFU_ORTHOLOGUE AFUA_2G14390)-RELATED"/>
    <property type="match status" value="1"/>
</dbReference>
<name>A0ABR6XZ48_9FLAO</name>
<dbReference type="RefSeq" id="WP_186844854.1">
    <property type="nucleotide sequence ID" value="NZ_JACOME010000001.1"/>
</dbReference>
<evidence type="ECO:0000313" key="3">
    <source>
        <dbReference type="Proteomes" id="UP000607435"/>
    </source>
</evidence>
<comment type="caution">
    <text evidence="2">The sequence shown here is derived from an EMBL/GenBank/DDBJ whole genome shotgun (WGS) entry which is preliminary data.</text>
</comment>
<keyword evidence="2" id="KW-0489">Methyltransferase</keyword>
<dbReference type="Gene3D" id="3.40.50.150">
    <property type="entry name" value="Vaccinia Virus protein VP39"/>
    <property type="match status" value="1"/>
</dbReference>
<evidence type="ECO:0000256" key="1">
    <source>
        <dbReference type="ARBA" id="ARBA00022679"/>
    </source>
</evidence>